<name>A0A8T1X8T9_9STRA</name>
<dbReference type="PANTHER" id="PTHR33324:SF2">
    <property type="entry name" value="MYB_SANT-LIKE DNA-BINDING DOMAIN-CONTAINING PROTEIN"/>
    <property type="match status" value="1"/>
</dbReference>
<feature type="coiled-coil region" evidence="1">
    <location>
        <begin position="82"/>
        <end position="116"/>
    </location>
</feature>
<keyword evidence="1" id="KW-0175">Coiled coil</keyword>
<evidence type="ECO:0000256" key="2">
    <source>
        <dbReference type="SAM" id="MobiDB-lite"/>
    </source>
</evidence>
<organism evidence="3 4">
    <name type="scientific">Phytophthora boehmeriae</name>
    <dbReference type="NCBI Taxonomy" id="109152"/>
    <lineage>
        <taxon>Eukaryota</taxon>
        <taxon>Sar</taxon>
        <taxon>Stramenopiles</taxon>
        <taxon>Oomycota</taxon>
        <taxon>Peronosporomycetes</taxon>
        <taxon>Peronosporales</taxon>
        <taxon>Peronosporaceae</taxon>
        <taxon>Phytophthora</taxon>
    </lineage>
</organism>
<proteinExistence type="predicted"/>
<dbReference type="AlphaFoldDB" id="A0A8T1X8T9"/>
<evidence type="ECO:0000256" key="1">
    <source>
        <dbReference type="SAM" id="Coils"/>
    </source>
</evidence>
<evidence type="ECO:0000313" key="3">
    <source>
        <dbReference type="EMBL" id="KAG7399880.1"/>
    </source>
</evidence>
<feature type="region of interest" description="Disordered" evidence="2">
    <location>
        <begin position="241"/>
        <end position="267"/>
    </location>
</feature>
<comment type="caution">
    <text evidence="3">The sequence shown here is derived from an EMBL/GenBank/DDBJ whole genome shotgun (WGS) entry which is preliminary data.</text>
</comment>
<feature type="coiled-coil region" evidence="1">
    <location>
        <begin position="308"/>
        <end position="342"/>
    </location>
</feature>
<feature type="compositionally biased region" description="Pro residues" evidence="2">
    <location>
        <begin position="251"/>
        <end position="260"/>
    </location>
</feature>
<keyword evidence="4" id="KW-1185">Reference proteome</keyword>
<gene>
    <name evidence="3" type="ORF">PHYBOEH_007741</name>
</gene>
<dbReference type="EMBL" id="JAGDFL010000043">
    <property type="protein sequence ID" value="KAG7399880.1"/>
    <property type="molecule type" value="Genomic_DNA"/>
</dbReference>
<dbReference type="OrthoDB" id="2595100at2759"/>
<sequence>MHVKPSFFRSRQAPKKVSVASWTSDHVEQSGKSSLGVLLDWMATPSNYTRWRSSGRSVESRRIVADEIVQLLHSAGLVHRTAAQVVAKVAELERSYQEAAERLASTKRELEAAQGTPAERNLHRVLERHCRYFALLQPIMKDTTVDPQPKKRPLLSTKRKSNRVQQPPVAPVTVAALPPPAPVRASARLNTPSRSPSPVRPKSRYQLRERPRSPSPPAKTYQLRERRVVEPISDDISWDFAGGSPASIKSPPTPPTPLTPPTVTARRQRKTKTRVMESISVMQLEEEHEEHRIGAVRDLVRPSALRSVQEIDLEKARVELTLRQLEVQIARDKALVMRAKARSELLEQGVSRDEVDRLMPLDV</sequence>
<feature type="region of interest" description="Disordered" evidence="2">
    <location>
        <begin position="143"/>
        <end position="221"/>
    </location>
</feature>
<dbReference type="Proteomes" id="UP000693981">
    <property type="component" value="Unassembled WGS sequence"/>
</dbReference>
<protein>
    <submittedName>
        <fullName evidence="3">Uncharacterized protein</fullName>
    </submittedName>
</protein>
<evidence type="ECO:0000313" key="4">
    <source>
        <dbReference type="Proteomes" id="UP000693981"/>
    </source>
</evidence>
<dbReference type="PANTHER" id="PTHR33324">
    <property type="entry name" value="EXPRESSED PROTEIN"/>
    <property type="match status" value="1"/>
</dbReference>
<accession>A0A8T1X8T9</accession>
<feature type="compositionally biased region" description="Basic residues" evidence="2">
    <location>
        <begin position="150"/>
        <end position="162"/>
    </location>
</feature>
<reference evidence="3" key="1">
    <citation type="submission" date="2021-02" db="EMBL/GenBank/DDBJ databases">
        <authorList>
            <person name="Palmer J.M."/>
        </authorList>
    </citation>
    <scope>NUCLEOTIDE SEQUENCE</scope>
    <source>
        <strain evidence="3">SCRP23</strain>
    </source>
</reference>